<sequence>MRQQQEATSNQKISSPLMIRRLWLNAVQSAWKNYIHKIDQCSAEKNFREHLRQKLDLDMTLEEFGEMVFIEGFTAGEQYGRKLQVPKGHHKVRMN</sequence>
<proteinExistence type="predicted"/>
<dbReference type="EMBL" id="CP000096">
    <property type="protein sequence ID" value="ABB23799.1"/>
    <property type="molecule type" value="Genomic_DNA"/>
</dbReference>
<evidence type="ECO:0000313" key="1">
    <source>
        <dbReference type="EMBL" id="ABB23799.1"/>
    </source>
</evidence>
<accession>Q3B4D2</accession>
<dbReference type="AlphaFoldDB" id="Q3B4D2"/>
<name>Q3B4D2_CHLL3</name>
<gene>
    <name evidence="1" type="ordered locus">Plut_0937</name>
</gene>
<dbReference type="Proteomes" id="UP000002709">
    <property type="component" value="Chromosome"/>
</dbReference>
<evidence type="ECO:0000313" key="2">
    <source>
        <dbReference type="Proteomes" id="UP000002709"/>
    </source>
</evidence>
<dbReference type="HOGENOM" id="CLU_2370317_0_0_10"/>
<reference evidence="2" key="1">
    <citation type="submission" date="2005-08" db="EMBL/GenBank/DDBJ databases">
        <title>Complete sequence of Pelodictyon luteolum DSM 273.</title>
        <authorList>
            <consortium name="US DOE Joint Genome Institute"/>
            <person name="Copeland A."/>
            <person name="Lucas S."/>
            <person name="Lapidus A."/>
            <person name="Barry K."/>
            <person name="Detter J.C."/>
            <person name="Glavina T."/>
            <person name="Hammon N."/>
            <person name="Israni S."/>
            <person name="Pitluck S."/>
            <person name="Bryant D."/>
            <person name="Schmutz J."/>
            <person name="Larimer F."/>
            <person name="Land M."/>
            <person name="Kyrpides N."/>
            <person name="Ivanova N."/>
            <person name="Richardson P."/>
        </authorList>
    </citation>
    <scope>NUCLEOTIDE SEQUENCE [LARGE SCALE GENOMIC DNA]</scope>
    <source>
        <strain evidence="2">DSM 273 / BCRC 81028 / 2530</strain>
    </source>
</reference>
<dbReference type="STRING" id="319225.Plut_0937"/>
<organism evidence="1 2">
    <name type="scientific">Chlorobium luteolum (strain DSM 273 / BCRC 81028 / 2530)</name>
    <name type="common">Pelodictyon luteolum</name>
    <dbReference type="NCBI Taxonomy" id="319225"/>
    <lineage>
        <taxon>Bacteria</taxon>
        <taxon>Pseudomonadati</taxon>
        <taxon>Chlorobiota</taxon>
        <taxon>Chlorobiia</taxon>
        <taxon>Chlorobiales</taxon>
        <taxon>Chlorobiaceae</taxon>
        <taxon>Chlorobium/Pelodictyon group</taxon>
        <taxon>Pelodictyon</taxon>
    </lineage>
</organism>
<protein>
    <submittedName>
        <fullName evidence="1">Uncharacterized protein</fullName>
    </submittedName>
</protein>
<dbReference type="KEGG" id="plt:Plut_0937"/>
<keyword evidence="2" id="KW-1185">Reference proteome</keyword>